<reference evidence="3" key="3">
    <citation type="submission" date="2015-06" db="UniProtKB">
        <authorList>
            <consortium name="EnsemblMetazoa"/>
        </authorList>
    </citation>
    <scope>IDENTIFICATION</scope>
</reference>
<feature type="non-terminal residue" evidence="2">
    <location>
        <position position="96"/>
    </location>
</feature>
<gene>
    <name evidence="2" type="ORF">CAPTEDRAFT_59837</name>
</gene>
<dbReference type="SUPFAM" id="SSF56672">
    <property type="entry name" value="DNA/RNA polymerases"/>
    <property type="match status" value="1"/>
</dbReference>
<dbReference type="PROSITE" id="PS50878">
    <property type="entry name" value="RT_POL"/>
    <property type="match status" value="1"/>
</dbReference>
<evidence type="ECO:0000313" key="4">
    <source>
        <dbReference type="Proteomes" id="UP000014760"/>
    </source>
</evidence>
<dbReference type="HOGENOM" id="CLU_2504198_0_0_1"/>
<sequence>LEHLLSLRLLIDDVKAKRLKLYIIYVDFSEAYDRVPRDLMIQRMKEQGCGSRMLKTIATIFTNTKMNLRTVINDTIGVRQGSPTSCFLFTFVNDLI</sequence>
<dbReference type="AlphaFoldDB" id="R7V552"/>
<accession>R7V552</accession>
<feature type="non-terminal residue" evidence="2">
    <location>
        <position position="1"/>
    </location>
</feature>
<name>R7V552_CAPTE</name>
<organism evidence="2">
    <name type="scientific">Capitella teleta</name>
    <name type="common">Polychaete worm</name>
    <dbReference type="NCBI Taxonomy" id="283909"/>
    <lineage>
        <taxon>Eukaryota</taxon>
        <taxon>Metazoa</taxon>
        <taxon>Spiralia</taxon>
        <taxon>Lophotrochozoa</taxon>
        <taxon>Annelida</taxon>
        <taxon>Polychaeta</taxon>
        <taxon>Sedentaria</taxon>
        <taxon>Scolecida</taxon>
        <taxon>Capitellidae</taxon>
        <taxon>Capitella</taxon>
    </lineage>
</organism>
<keyword evidence="4" id="KW-1185">Reference proteome</keyword>
<dbReference type="EnsemblMetazoa" id="CapteT59837">
    <property type="protein sequence ID" value="CapteP59837"/>
    <property type="gene ID" value="CapteG59837"/>
</dbReference>
<reference evidence="2 4" key="2">
    <citation type="journal article" date="2013" name="Nature">
        <title>Insights into bilaterian evolution from three spiralian genomes.</title>
        <authorList>
            <person name="Simakov O."/>
            <person name="Marletaz F."/>
            <person name="Cho S.J."/>
            <person name="Edsinger-Gonzales E."/>
            <person name="Havlak P."/>
            <person name="Hellsten U."/>
            <person name="Kuo D.H."/>
            <person name="Larsson T."/>
            <person name="Lv J."/>
            <person name="Arendt D."/>
            <person name="Savage R."/>
            <person name="Osoegawa K."/>
            <person name="de Jong P."/>
            <person name="Grimwood J."/>
            <person name="Chapman J.A."/>
            <person name="Shapiro H."/>
            <person name="Aerts A."/>
            <person name="Otillar R.P."/>
            <person name="Terry A.Y."/>
            <person name="Boore J.L."/>
            <person name="Grigoriev I.V."/>
            <person name="Lindberg D.R."/>
            <person name="Seaver E.C."/>
            <person name="Weisblat D.A."/>
            <person name="Putnam N.H."/>
            <person name="Rokhsar D.S."/>
        </authorList>
    </citation>
    <scope>NUCLEOTIDE SEQUENCE</scope>
    <source>
        <strain evidence="2 4">I ESC-2004</strain>
    </source>
</reference>
<reference evidence="4" key="1">
    <citation type="submission" date="2012-12" db="EMBL/GenBank/DDBJ databases">
        <authorList>
            <person name="Hellsten U."/>
            <person name="Grimwood J."/>
            <person name="Chapman J.A."/>
            <person name="Shapiro H."/>
            <person name="Aerts A."/>
            <person name="Otillar R.P."/>
            <person name="Terry A.Y."/>
            <person name="Boore J.L."/>
            <person name="Simakov O."/>
            <person name="Marletaz F."/>
            <person name="Cho S.-J."/>
            <person name="Edsinger-Gonzales E."/>
            <person name="Havlak P."/>
            <person name="Kuo D.-H."/>
            <person name="Larsson T."/>
            <person name="Lv J."/>
            <person name="Arendt D."/>
            <person name="Savage R."/>
            <person name="Osoegawa K."/>
            <person name="de Jong P."/>
            <person name="Lindberg D.R."/>
            <person name="Seaver E.C."/>
            <person name="Weisblat D.A."/>
            <person name="Putnam N.H."/>
            <person name="Grigoriev I.V."/>
            <person name="Rokhsar D.S."/>
        </authorList>
    </citation>
    <scope>NUCLEOTIDE SEQUENCE</scope>
    <source>
        <strain evidence="4">I ESC-2004</strain>
    </source>
</reference>
<dbReference type="OrthoDB" id="413835at2759"/>
<dbReference type="Proteomes" id="UP000014760">
    <property type="component" value="Unassembled WGS sequence"/>
</dbReference>
<feature type="domain" description="Reverse transcriptase" evidence="1">
    <location>
        <begin position="1"/>
        <end position="96"/>
    </location>
</feature>
<dbReference type="InterPro" id="IPR000477">
    <property type="entry name" value="RT_dom"/>
</dbReference>
<dbReference type="EMBL" id="AMQN01020423">
    <property type="status" value="NOT_ANNOTATED_CDS"/>
    <property type="molecule type" value="Genomic_DNA"/>
</dbReference>
<evidence type="ECO:0000313" key="3">
    <source>
        <dbReference type="EnsemblMetazoa" id="CapteP59837"/>
    </source>
</evidence>
<evidence type="ECO:0000259" key="1">
    <source>
        <dbReference type="PROSITE" id="PS50878"/>
    </source>
</evidence>
<dbReference type="EMBL" id="KB297159">
    <property type="protein sequence ID" value="ELU10915.1"/>
    <property type="molecule type" value="Genomic_DNA"/>
</dbReference>
<protein>
    <recommendedName>
        <fullName evidence="1">Reverse transcriptase domain-containing protein</fullName>
    </recommendedName>
</protein>
<dbReference type="InterPro" id="IPR043502">
    <property type="entry name" value="DNA/RNA_pol_sf"/>
</dbReference>
<dbReference type="PANTHER" id="PTHR19446">
    <property type="entry name" value="REVERSE TRANSCRIPTASES"/>
    <property type="match status" value="1"/>
</dbReference>
<evidence type="ECO:0000313" key="2">
    <source>
        <dbReference type="EMBL" id="ELU10915.1"/>
    </source>
</evidence>
<dbReference type="Pfam" id="PF00078">
    <property type="entry name" value="RVT_1"/>
    <property type="match status" value="1"/>
</dbReference>
<proteinExistence type="predicted"/>